<evidence type="ECO:0000313" key="2">
    <source>
        <dbReference type="Proteomes" id="UP001269081"/>
    </source>
</evidence>
<sequence length="135" mass="15700">MKISLFAPLHFLGLFFVLMLFSCTKDDVENRSTTSITNQLKNDLKLNQFANKSISDNLVVNWESLTKTEKDDFEFYEIEVNEKNPAIIESNLFQNELKYELIAIKKKGEIHSYLIEAYSSLKHSLFNNSIQNLKN</sequence>
<dbReference type="Proteomes" id="UP001269081">
    <property type="component" value="Unassembled WGS sequence"/>
</dbReference>
<dbReference type="RefSeq" id="WP_310282673.1">
    <property type="nucleotide sequence ID" value="NZ_JAVDWQ010000011.1"/>
</dbReference>
<keyword evidence="2" id="KW-1185">Reference proteome</keyword>
<evidence type="ECO:0008006" key="3">
    <source>
        <dbReference type="Google" id="ProtNLM"/>
    </source>
</evidence>
<gene>
    <name evidence="1" type="ORF">J2W48_003284</name>
</gene>
<dbReference type="EMBL" id="JAVDWQ010000011">
    <property type="protein sequence ID" value="MDR7211330.1"/>
    <property type="molecule type" value="Genomic_DNA"/>
</dbReference>
<comment type="caution">
    <text evidence="1">The sequence shown here is derived from an EMBL/GenBank/DDBJ whole genome shotgun (WGS) entry which is preliminary data.</text>
</comment>
<reference evidence="1 2" key="1">
    <citation type="submission" date="2023-07" db="EMBL/GenBank/DDBJ databases">
        <title>Sorghum-associated microbial communities from plants grown in Nebraska, USA.</title>
        <authorList>
            <person name="Schachtman D."/>
        </authorList>
    </citation>
    <scope>NUCLEOTIDE SEQUENCE [LARGE SCALE GENOMIC DNA]</scope>
    <source>
        <strain evidence="1 2">4129</strain>
    </source>
</reference>
<proteinExistence type="predicted"/>
<evidence type="ECO:0000313" key="1">
    <source>
        <dbReference type="EMBL" id="MDR7211330.1"/>
    </source>
</evidence>
<accession>A0ABU1YCI7</accession>
<organism evidence="1 2">
    <name type="scientific">Flavobacterium piscis</name>
    <dbReference type="NCBI Taxonomy" id="1114874"/>
    <lineage>
        <taxon>Bacteria</taxon>
        <taxon>Pseudomonadati</taxon>
        <taxon>Bacteroidota</taxon>
        <taxon>Flavobacteriia</taxon>
        <taxon>Flavobacteriales</taxon>
        <taxon>Flavobacteriaceae</taxon>
        <taxon>Flavobacterium</taxon>
    </lineage>
</organism>
<dbReference type="PROSITE" id="PS51257">
    <property type="entry name" value="PROKAR_LIPOPROTEIN"/>
    <property type="match status" value="1"/>
</dbReference>
<name>A0ABU1YCI7_9FLAO</name>
<feature type="non-terminal residue" evidence="1">
    <location>
        <position position="135"/>
    </location>
</feature>
<protein>
    <recommendedName>
        <fullName evidence="3">Lipoprotein</fullName>
    </recommendedName>
</protein>